<keyword evidence="1" id="KW-0472">Membrane</keyword>
<evidence type="ECO:0000313" key="3">
    <source>
        <dbReference type="Proteomes" id="UP000443843"/>
    </source>
</evidence>
<keyword evidence="1" id="KW-0812">Transmembrane</keyword>
<gene>
    <name evidence="2" type="ORF">GLS40_06830</name>
</gene>
<name>A0A844W4U7_9RHOB</name>
<evidence type="ECO:0000313" key="2">
    <source>
        <dbReference type="EMBL" id="MWB77734.1"/>
    </source>
</evidence>
<comment type="caution">
    <text evidence="2">The sequence shown here is derived from an EMBL/GenBank/DDBJ whole genome shotgun (WGS) entry which is preliminary data.</text>
</comment>
<dbReference type="RefSeq" id="WP_160382002.1">
    <property type="nucleotide sequence ID" value="NZ_WNXQ01000003.1"/>
</dbReference>
<keyword evidence="1" id="KW-1133">Transmembrane helix</keyword>
<dbReference type="Proteomes" id="UP000443843">
    <property type="component" value="Unassembled WGS sequence"/>
</dbReference>
<keyword evidence="3" id="KW-1185">Reference proteome</keyword>
<reference evidence="2 3" key="1">
    <citation type="submission" date="2019-11" db="EMBL/GenBank/DDBJ databases">
        <title>Pseudooceanicola pacifica sp. nov., isolated from deep-sea sediment of the Pacific Ocean.</title>
        <authorList>
            <person name="Lyu L."/>
        </authorList>
    </citation>
    <scope>NUCLEOTIDE SEQUENCE [LARGE SCALE GENOMIC DNA]</scope>
    <source>
        <strain evidence="2 3">216_PA32_1</strain>
    </source>
</reference>
<sequence length="124" mass="13615">MTDKGDMSQQLMRLEGLLAAKLGIRGTGLDRGLRKAAPRLPRGLRRDGRVVAEAARLSQHPKLARQIDATRFERAYERLSSHLSGIDVADRRKGLALSVLAGLAFNLLLLGGLIMAFAAWRGWL</sequence>
<dbReference type="AlphaFoldDB" id="A0A844W4U7"/>
<organism evidence="2 3">
    <name type="scientific">Pseudooceanicola pacificus</name>
    <dbReference type="NCBI Taxonomy" id="2676438"/>
    <lineage>
        <taxon>Bacteria</taxon>
        <taxon>Pseudomonadati</taxon>
        <taxon>Pseudomonadota</taxon>
        <taxon>Alphaproteobacteria</taxon>
        <taxon>Rhodobacterales</taxon>
        <taxon>Paracoccaceae</taxon>
        <taxon>Pseudooceanicola</taxon>
    </lineage>
</organism>
<protein>
    <submittedName>
        <fullName evidence="2">Uncharacterized protein</fullName>
    </submittedName>
</protein>
<evidence type="ECO:0000256" key="1">
    <source>
        <dbReference type="SAM" id="Phobius"/>
    </source>
</evidence>
<accession>A0A844W4U7</accession>
<dbReference type="EMBL" id="WNXQ01000003">
    <property type="protein sequence ID" value="MWB77734.1"/>
    <property type="molecule type" value="Genomic_DNA"/>
</dbReference>
<feature type="transmembrane region" description="Helical" evidence="1">
    <location>
        <begin position="95"/>
        <end position="120"/>
    </location>
</feature>
<proteinExistence type="predicted"/>